<name>A0AAD6ZQ01_9AGAR</name>
<accession>A0AAD6ZQ01</accession>
<organism evidence="1 2">
    <name type="scientific">Mycena albidolilacea</name>
    <dbReference type="NCBI Taxonomy" id="1033008"/>
    <lineage>
        <taxon>Eukaryota</taxon>
        <taxon>Fungi</taxon>
        <taxon>Dikarya</taxon>
        <taxon>Basidiomycota</taxon>
        <taxon>Agaricomycotina</taxon>
        <taxon>Agaricomycetes</taxon>
        <taxon>Agaricomycetidae</taxon>
        <taxon>Agaricales</taxon>
        <taxon>Marasmiineae</taxon>
        <taxon>Mycenaceae</taxon>
        <taxon>Mycena</taxon>
    </lineage>
</organism>
<comment type="caution">
    <text evidence="1">The sequence shown here is derived from an EMBL/GenBank/DDBJ whole genome shotgun (WGS) entry which is preliminary data.</text>
</comment>
<dbReference type="PANTHER" id="PTHR48471:SF1">
    <property type="entry name" value="DDE TNP4 DOMAIN-CONTAINING PROTEIN"/>
    <property type="match status" value="1"/>
</dbReference>
<feature type="non-terminal residue" evidence="1">
    <location>
        <position position="1"/>
    </location>
</feature>
<dbReference type="PANTHER" id="PTHR48471">
    <property type="entry name" value="DDE TNP4 DOMAIN-CONTAINING PROTEIN"/>
    <property type="match status" value="1"/>
</dbReference>
<proteinExistence type="predicted"/>
<keyword evidence="2" id="KW-1185">Reference proteome</keyword>
<gene>
    <name evidence="1" type="ORF">DFH08DRAFT_708112</name>
</gene>
<protein>
    <submittedName>
        <fullName evidence="1">Uncharacterized protein</fullName>
    </submittedName>
</protein>
<dbReference type="AlphaFoldDB" id="A0AAD6ZQ01"/>
<dbReference type="EMBL" id="JARIHO010000034">
    <property type="protein sequence ID" value="KAJ7333261.1"/>
    <property type="molecule type" value="Genomic_DNA"/>
</dbReference>
<evidence type="ECO:0000313" key="2">
    <source>
        <dbReference type="Proteomes" id="UP001218218"/>
    </source>
</evidence>
<sequence>FGLSILLKVLCKIPDPGVRWPGHIEEFQALNNLIVECHPCLEVAFASLDRLNLPAQTANEEMENTMYNECLCEHFISCVLAFCS</sequence>
<dbReference type="Proteomes" id="UP001218218">
    <property type="component" value="Unassembled WGS sequence"/>
</dbReference>
<evidence type="ECO:0000313" key="1">
    <source>
        <dbReference type="EMBL" id="KAJ7333261.1"/>
    </source>
</evidence>
<reference evidence="1" key="1">
    <citation type="submission" date="2023-03" db="EMBL/GenBank/DDBJ databases">
        <title>Massive genome expansion in bonnet fungi (Mycena s.s.) driven by repeated elements and novel gene families across ecological guilds.</title>
        <authorList>
            <consortium name="Lawrence Berkeley National Laboratory"/>
            <person name="Harder C.B."/>
            <person name="Miyauchi S."/>
            <person name="Viragh M."/>
            <person name="Kuo A."/>
            <person name="Thoen E."/>
            <person name="Andreopoulos B."/>
            <person name="Lu D."/>
            <person name="Skrede I."/>
            <person name="Drula E."/>
            <person name="Henrissat B."/>
            <person name="Morin E."/>
            <person name="Kohler A."/>
            <person name="Barry K."/>
            <person name="LaButti K."/>
            <person name="Morin E."/>
            <person name="Salamov A."/>
            <person name="Lipzen A."/>
            <person name="Mereny Z."/>
            <person name="Hegedus B."/>
            <person name="Baldrian P."/>
            <person name="Stursova M."/>
            <person name="Weitz H."/>
            <person name="Taylor A."/>
            <person name="Grigoriev I.V."/>
            <person name="Nagy L.G."/>
            <person name="Martin F."/>
            <person name="Kauserud H."/>
        </authorList>
    </citation>
    <scope>NUCLEOTIDE SEQUENCE</scope>
    <source>
        <strain evidence="1">CBHHK002</strain>
    </source>
</reference>